<gene>
    <name evidence="9" type="primary">HARBI1_6</name>
    <name evidence="9" type="ORF">AVEN_250399_1</name>
</gene>
<dbReference type="AlphaFoldDB" id="A0A4Y2WJX5"/>
<evidence type="ECO:0000259" key="8">
    <source>
        <dbReference type="Pfam" id="PF13359"/>
    </source>
</evidence>
<keyword evidence="6" id="KW-0378">Hydrolase</keyword>
<evidence type="ECO:0000256" key="2">
    <source>
        <dbReference type="ARBA" id="ARBA00004123"/>
    </source>
</evidence>
<keyword evidence="10" id="KW-1185">Reference proteome</keyword>
<dbReference type="OrthoDB" id="6424512at2759"/>
<dbReference type="PANTHER" id="PTHR22930">
    <property type="match status" value="1"/>
</dbReference>
<dbReference type="Pfam" id="PF13359">
    <property type="entry name" value="DDE_Tnp_4"/>
    <property type="match status" value="1"/>
</dbReference>
<proteinExistence type="inferred from homology"/>
<dbReference type="InterPro" id="IPR027806">
    <property type="entry name" value="HARBI1_dom"/>
</dbReference>
<protein>
    <submittedName>
        <fullName evidence="9">Nuclease HARBI1</fullName>
    </submittedName>
</protein>
<comment type="caution">
    <text evidence="9">The sequence shown here is derived from an EMBL/GenBank/DDBJ whole genome shotgun (WGS) entry which is preliminary data.</text>
</comment>
<comment type="subcellular location">
    <subcellularLocation>
        <location evidence="2">Nucleus</location>
    </subcellularLocation>
</comment>
<organism evidence="9 10">
    <name type="scientific">Araneus ventricosus</name>
    <name type="common">Orbweaver spider</name>
    <name type="synonym">Epeira ventricosa</name>
    <dbReference type="NCBI Taxonomy" id="182803"/>
    <lineage>
        <taxon>Eukaryota</taxon>
        <taxon>Metazoa</taxon>
        <taxon>Ecdysozoa</taxon>
        <taxon>Arthropoda</taxon>
        <taxon>Chelicerata</taxon>
        <taxon>Arachnida</taxon>
        <taxon>Araneae</taxon>
        <taxon>Araneomorphae</taxon>
        <taxon>Entelegynae</taxon>
        <taxon>Araneoidea</taxon>
        <taxon>Araneidae</taxon>
        <taxon>Araneus</taxon>
    </lineage>
</organism>
<evidence type="ECO:0000256" key="6">
    <source>
        <dbReference type="ARBA" id="ARBA00022801"/>
    </source>
</evidence>
<dbReference type="PANTHER" id="PTHR22930:SF269">
    <property type="entry name" value="NUCLEASE HARBI1-LIKE PROTEIN"/>
    <property type="match status" value="1"/>
</dbReference>
<dbReference type="GO" id="GO:0046872">
    <property type="term" value="F:metal ion binding"/>
    <property type="evidence" value="ECO:0007669"/>
    <property type="project" value="UniProtKB-KW"/>
</dbReference>
<reference evidence="9 10" key="1">
    <citation type="journal article" date="2019" name="Sci. Rep.">
        <title>Orb-weaving spider Araneus ventricosus genome elucidates the spidroin gene catalogue.</title>
        <authorList>
            <person name="Kono N."/>
            <person name="Nakamura H."/>
            <person name="Ohtoshi R."/>
            <person name="Moran D.A.P."/>
            <person name="Shinohara A."/>
            <person name="Yoshida Y."/>
            <person name="Fujiwara M."/>
            <person name="Mori M."/>
            <person name="Tomita M."/>
            <person name="Arakawa K."/>
        </authorList>
    </citation>
    <scope>NUCLEOTIDE SEQUENCE [LARGE SCALE GENOMIC DNA]</scope>
</reference>
<dbReference type="GO" id="GO:0004518">
    <property type="term" value="F:nuclease activity"/>
    <property type="evidence" value="ECO:0007669"/>
    <property type="project" value="UniProtKB-KW"/>
</dbReference>
<accession>A0A4Y2WJX5</accession>
<evidence type="ECO:0000256" key="7">
    <source>
        <dbReference type="ARBA" id="ARBA00023242"/>
    </source>
</evidence>
<comment type="similarity">
    <text evidence="3">Belongs to the HARBI1 family.</text>
</comment>
<evidence type="ECO:0000256" key="4">
    <source>
        <dbReference type="ARBA" id="ARBA00022722"/>
    </source>
</evidence>
<keyword evidence="7" id="KW-0539">Nucleus</keyword>
<feature type="domain" description="DDE Tnp4" evidence="8">
    <location>
        <begin position="109"/>
        <end position="261"/>
    </location>
</feature>
<dbReference type="InterPro" id="IPR045249">
    <property type="entry name" value="HARBI1-like"/>
</dbReference>
<evidence type="ECO:0000256" key="1">
    <source>
        <dbReference type="ARBA" id="ARBA00001968"/>
    </source>
</evidence>
<comment type="cofactor">
    <cofactor evidence="1">
        <name>a divalent metal cation</name>
        <dbReference type="ChEBI" id="CHEBI:60240"/>
    </cofactor>
</comment>
<keyword evidence="4" id="KW-0540">Nuclease</keyword>
<evidence type="ECO:0000256" key="5">
    <source>
        <dbReference type="ARBA" id="ARBA00022723"/>
    </source>
</evidence>
<keyword evidence="5" id="KW-0479">Metal-binding</keyword>
<dbReference type="GO" id="GO:0016787">
    <property type="term" value="F:hydrolase activity"/>
    <property type="evidence" value="ECO:0007669"/>
    <property type="project" value="UniProtKB-KW"/>
</dbReference>
<dbReference type="Proteomes" id="UP000499080">
    <property type="component" value="Unassembled WGS sequence"/>
</dbReference>
<dbReference type="GO" id="GO:0005634">
    <property type="term" value="C:nucleus"/>
    <property type="evidence" value="ECO:0007669"/>
    <property type="project" value="UniProtKB-SubCell"/>
</dbReference>
<name>A0A4Y2WJX5_ARAVE</name>
<evidence type="ECO:0000256" key="3">
    <source>
        <dbReference type="ARBA" id="ARBA00006958"/>
    </source>
</evidence>
<evidence type="ECO:0000313" key="9">
    <source>
        <dbReference type="EMBL" id="GBO37509.1"/>
    </source>
</evidence>
<sequence>MTPEVFEELLIRVSPYIQRQDTLKREAVPARTKLELTLTFLASGCNYRVLSHLFRVPKSTISKLLPEVLDAIYQNLKEFIQVPSTDNAWAEISKGFLRNWNFPNCYGAIDGKHVLIQAPPNSGSQFFNYKGFNSIILMALVNWDYSFIYIDVGCNGCVSDGGVFQNSSLYSKLEEGSLFSPAGCIIGDDAFPLKPYLMKPYKLCPLTTEQKIFNYRLSRARRVSENAFGILVSRFKILSRKIECQLQTTDKIVKASCALHNWLGKTSSKFYFAQGSLDEVLETGEVMPGRWRSEITELYNIQDIFGRHRRATKLAKQRRKDLTRFFNNEGAVPWQHSKIC</sequence>
<evidence type="ECO:0000313" key="10">
    <source>
        <dbReference type="Proteomes" id="UP000499080"/>
    </source>
</evidence>
<dbReference type="EMBL" id="BGPR01061974">
    <property type="protein sequence ID" value="GBO37509.1"/>
    <property type="molecule type" value="Genomic_DNA"/>
</dbReference>